<accession>A0ABY7SMP8</accession>
<sequence length="271" mass="29407">MLVRTVLPILLAAQVFTGAAMAQEAPTESTSQLAEQLTNPVASLSSIPFEFNHDSGYGSADGHRTVTNWQPVVPFQAGENWNVISRTIVPFIRQKDIAGNSGTQSGLGDIVQSLFFTPRQVEPGGLIWGVGPAFLLPTASDDALGTGKFGIGPTGVALRQKNGWTLGILANHIWSVAGDDDRPDVSATFMQPFINYTTKDAWTFALNTESTYDWKSEQWSAPVNLMAAKLVNFGDQPVSFRGGVRYWVDSPENGPEGWALRASITFLYPKK</sequence>
<protein>
    <submittedName>
        <fullName evidence="2">Transporter</fullName>
    </submittedName>
</protein>
<dbReference type="RefSeq" id="WP_271883028.1">
    <property type="nucleotide sequence ID" value="NZ_CP067136.1"/>
</dbReference>
<feature type="chain" id="PRO_5047313007" evidence="1">
    <location>
        <begin position="23"/>
        <end position="271"/>
    </location>
</feature>
<gene>
    <name evidence="2" type="ORF">JHX87_05535</name>
</gene>
<evidence type="ECO:0000313" key="3">
    <source>
        <dbReference type="Proteomes" id="UP001219349"/>
    </source>
</evidence>
<evidence type="ECO:0000256" key="1">
    <source>
        <dbReference type="SAM" id="SignalP"/>
    </source>
</evidence>
<name>A0ABY7SMP8_9RHOB</name>
<keyword evidence="1" id="KW-0732">Signal</keyword>
<reference evidence="2 3" key="1">
    <citation type="submission" date="2021-01" db="EMBL/GenBank/DDBJ databases">
        <title>Biogeographic distribution of Paracoccus.</title>
        <authorList>
            <person name="Hollensteiner J."/>
            <person name="Leineberger J."/>
            <person name="Brinkhoff T."/>
            <person name="Daniel R."/>
        </authorList>
    </citation>
    <scope>NUCLEOTIDE SEQUENCE [LARGE SCALE GENOMIC DNA]</scope>
    <source>
        <strain evidence="2 3">KCTC 22803</strain>
    </source>
</reference>
<feature type="signal peptide" evidence="1">
    <location>
        <begin position="1"/>
        <end position="22"/>
    </location>
</feature>
<dbReference type="Proteomes" id="UP001219349">
    <property type="component" value="Chromosome"/>
</dbReference>
<keyword evidence="3" id="KW-1185">Reference proteome</keyword>
<organism evidence="2 3">
    <name type="scientific">Paracoccus fistulariae</name>
    <dbReference type="NCBI Taxonomy" id="658446"/>
    <lineage>
        <taxon>Bacteria</taxon>
        <taxon>Pseudomonadati</taxon>
        <taxon>Pseudomonadota</taxon>
        <taxon>Alphaproteobacteria</taxon>
        <taxon>Rhodobacterales</taxon>
        <taxon>Paracoccaceae</taxon>
        <taxon>Paracoccus</taxon>
    </lineage>
</organism>
<evidence type="ECO:0000313" key="2">
    <source>
        <dbReference type="EMBL" id="WCR08278.1"/>
    </source>
</evidence>
<proteinExistence type="predicted"/>
<dbReference type="EMBL" id="CP067136">
    <property type="protein sequence ID" value="WCR08278.1"/>
    <property type="molecule type" value="Genomic_DNA"/>
</dbReference>